<dbReference type="InterPro" id="IPR036736">
    <property type="entry name" value="ACP-like_sf"/>
</dbReference>
<dbReference type="EMBL" id="FQVN01000012">
    <property type="protein sequence ID" value="SHG66659.1"/>
    <property type="molecule type" value="Genomic_DNA"/>
</dbReference>
<sequence>MSALDLRLRQVIIDALRLDEVRPEDISEATHFEDDLGANHDQLRRLFRQVDVQLMVRVPEEDRPRLTTFGLLRDYVKANTPARGGGQMP</sequence>
<evidence type="ECO:0000313" key="2">
    <source>
        <dbReference type="Proteomes" id="UP000184501"/>
    </source>
</evidence>
<name>A0A1M5LPX4_STRHI</name>
<gene>
    <name evidence="1" type="ORF">SAMN05444320_1124</name>
</gene>
<protein>
    <submittedName>
        <fullName evidence="1">Acyl carrier protein</fullName>
    </submittedName>
</protein>
<organism evidence="1 2">
    <name type="scientific">Streptoalloteichus hindustanus</name>
    <dbReference type="NCBI Taxonomy" id="2017"/>
    <lineage>
        <taxon>Bacteria</taxon>
        <taxon>Bacillati</taxon>
        <taxon>Actinomycetota</taxon>
        <taxon>Actinomycetes</taxon>
        <taxon>Pseudonocardiales</taxon>
        <taxon>Pseudonocardiaceae</taxon>
        <taxon>Streptoalloteichus</taxon>
    </lineage>
</organism>
<reference evidence="1 2" key="1">
    <citation type="submission" date="2016-11" db="EMBL/GenBank/DDBJ databases">
        <authorList>
            <person name="Jaros S."/>
            <person name="Januszkiewicz K."/>
            <person name="Wedrychowicz H."/>
        </authorList>
    </citation>
    <scope>NUCLEOTIDE SEQUENCE [LARGE SCALE GENOMIC DNA]</scope>
    <source>
        <strain evidence="1 2">DSM 44523</strain>
    </source>
</reference>
<dbReference type="STRING" id="2017.SAMN05444320_1124"/>
<dbReference type="AlphaFoldDB" id="A0A1M5LPX4"/>
<dbReference type="Gene3D" id="1.10.1200.10">
    <property type="entry name" value="ACP-like"/>
    <property type="match status" value="1"/>
</dbReference>
<dbReference type="RefSeq" id="WP_143174420.1">
    <property type="nucleotide sequence ID" value="NZ_FQVN01000012.1"/>
</dbReference>
<proteinExistence type="predicted"/>
<evidence type="ECO:0000313" key="1">
    <source>
        <dbReference type="EMBL" id="SHG66659.1"/>
    </source>
</evidence>
<accession>A0A1M5LPX4</accession>
<dbReference type="OrthoDB" id="9803943at2"/>
<dbReference type="Proteomes" id="UP000184501">
    <property type="component" value="Unassembled WGS sequence"/>
</dbReference>
<keyword evidence="2" id="KW-1185">Reference proteome</keyword>